<name>A0AAD2CYD2_EUPCR</name>
<sequence>MVAEVVKIVSIGYKITCGAELFIAKKKDLEEKRGLEDNFYRITLYSLYCSKKRSAKERVLVKTQSEERSLMQRFYCIKNLLE</sequence>
<reference evidence="1" key="1">
    <citation type="submission" date="2023-07" db="EMBL/GenBank/DDBJ databases">
        <authorList>
            <consortium name="AG Swart"/>
            <person name="Singh M."/>
            <person name="Singh A."/>
            <person name="Seah K."/>
            <person name="Emmerich C."/>
        </authorList>
    </citation>
    <scope>NUCLEOTIDE SEQUENCE</scope>
    <source>
        <strain evidence="1">DP1</strain>
    </source>
</reference>
<evidence type="ECO:0000313" key="2">
    <source>
        <dbReference type="Proteomes" id="UP001295684"/>
    </source>
</evidence>
<dbReference type="AlphaFoldDB" id="A0AAD2CYD2"/>
<evidence type="ECO:0000313" key="1">
    <source>
        <dbReference type="EMBL" id="CAI2374451.1"/>
    </source>
</evidence>
<proteinExistence type="predicted"/>
<protein>
    <submittedName>
        <fullName evidence="1">Uncharacterized protein</fullName>
    </submittedName>
</protein>
<keyword evidence="2" id="KW-1185">Reference proteome</keyword>
<gene>
    <name evidence="1" type="ORF">ECRASSUSDP1_LOCUS15804</name>
</gene>
<accession>A0AAD2CYD2</accession>
<comment type="caution">
    <text evidence="1">The sequence shown here is derived from an EMBL/GenBank/DDBJ whole genome shotgun (WGS) entry which is preliminary data.</text>
</comment>
<organism evidence="1 2">
    <name type="scientific">Euplotes crassus</name>
    <dbReference type="NCBI Taxonomy" id="5936"/>
    <lineage>
        <taxon>Eukaryota</taxon>
        <taxon>Sar</taxon>
        <taxon>Alveolata</taxon>
        <taxon>Ciliophora</taxon>
        <taxon>Intramacronucleata</taxon>
        <taxon>Spirotrichea</taxon>
        <taxon>Hypotrichia</taxon>
        <taxon>Euplotida</taxon>
        <taxon>Euplotidae</taxon>
        <taxon>Moneuplotes</taxon>
    </lineage>
</organism>
<dbReference type="Proteomes" id="UP001295684">
    <property type="component" value="Unassembled WGS sequence"/>
</dbReference>
<dbReference type="EMBL" id="CAMPGE010015852">
    <property type="protein sequence ID" value="CAI2374451.1"/>
    <property type="molecule type" value="Genomic_DNA"/>
</dbReference>